<comment type="caution">
    <text evidence="1">The sequence shown here is derived from an EMBL/GenBank/DDBJ whole genome shotgun (WGS) entry which is preliminary data.</text>
</comment>
<protein>
    <recommendedName>
        <fullName evidence="3">HEPN AbiU2-like domain-containing protein</fullName>
    </recommendedName>
</protein>
<dbReference type="RefSeq" id="WP_344667037.1">
    <property type="nucleotide sequence ID" value="NZ_BAAAQN010000021.1"/>
</dbReference>
<evidence type="ECO:0000313" key="2">
    <source>
        <dbReference type="Proteomes" id="UP001500751"/>
    </source>
</evidence>
<accession>A0ABN2UDI4</accession>
<name>A0ABN2UDI4_9ACTN</name>
<sequence length="243" mass="28303">MNLDERWQRWTERFAQAERDIRDLFHNRHVWVALTRMWDETAAEIELNTIVRNWHIRLYVTTQVTGIRRECDPGTTTSSLLNCLQELTKFPSMMDRARFEANVDANPEIANEFKAVNKRKFDQFATSTTSGELDVTKIDADIERLKGAAEAARRYMNKIVGHREFPPKPITLSWADLDGALNMVGIVQKRYYSLWNAAVIKGNLTPELPAGWEHPYRFAWRPTHFEVPRARPLDEYVTPQEGI</sequence>
<organism evidence="1 2">
    <name type="scientific">Catenulispora yoronensis</name>
    <dbReference type="NCBI Taxonomy" id="450799"/>
    <lineage>
        <taxon>Bacteria</taxon>
        <taxon>Bacillati</taxon>
        <taxon>Actinomycetota</taxon>
        <taxon>Actinomycetes</taxon>
        <taxon>Catenulisporales</taxon>
        <taxon>Catenulisporaceae</taxon>
        <taxon>Catenulispora</taxon>
    </lineage>
</organism>
<evidence type="ECO:0000313" key="1">
    <source>
        <dbReference type="EMBL" id="GAA2034546.1"/>
    </source>
</evidence>
<gene>
    <name evidence="1" type="ORF">GCM10009839_38840</name>
</gene>
<dbReference type="EMBL" id="BAAAQN010000021">
    <property type="protein sequence ID" value="GAA2034546.1"/>
    <property type="molecule type" value="Genomic_DNA"/>
</dbReference>
<evidence type="ECO:0008006" key="3">
    <source>
        <dbReference type="Google" id="ProtNLM"/>
    </source>
</evidence>
<keyword evidence="2" id="KW-1185">Reference proteome</keyword>
<dbReference type="Proteomes" id="UP001500751">
    <property type="component" value="Unassembled WGS sequence"/>
</dbReference>
<proteinExistence type="predicted"/>
<reference evidence="2" key="1">
    <citation type="journal article" date="2019" name="Int. J. Syst. Evol. Microbiol.">
        <title>The Global Catalogue of Microorganisms (GCM) 10K type strain sequencing project: providing services to taxonomists for standard genome sequencing and annotation.</title>
        <authorList>
            <consortium name="The Broad Institute Genomics Platform"/>
            <consortium name="The Broad Institute Genome Sequencing Center for Infectious Disease"/>
            <person name="Wu L."/>
            <person name="Ma J."/>
        </authorList>
    </citation>
    <scope>NUCLEOTIDE SEQUENCE [LARGE SCALE GENOMIC DNA]</scope>
    <source>
        <strain evidence="2">JCM 16014</strain>
    </source>
</reference>